<proteinExistence type="inferred from homology"/>
<feature type="domain" description="Carboxylesterase type B" evidence="4">
    <location>
        <begin position="14"/>
        <end position="489"/>
    </location>
</feature>
<organism evidence="5 7">
    <name type="scientific">Aspergillus hiratsukae</name>
    <dbReference type="NCBI Taxonomy" id="1194566"/>
    <lineage>
        <taxon>Eukaryota</taxon>
        <taxon>Fungi</taxon>
        <taxon>Dikarya</taxon>
        <taxon>Ascomycota</taxon>
        <taxon>Pezizomycotina</taxon>
        <taxon>Eurotiomycetes</taxon>
        <taxon>Eurotiomycetidae</taxon>
        <taxon>Eurotiales</taxon>
        <taxon>Aspergillaceae</taxon>
        <taxon>Aspergillus</taxon>
        <taxon>Aspergillus subgen. Fumigati</taxon>
    </lineage>
</organism>
<dbReference type="InterPro" id="IPR002018">
    <property type="entry name" value="CarbesteraseB"/>
</dbReference>
<dbReference type="EMBL" id="JACBAF010002266">
    <property type="protein sequence ID" value="KAF7160094.1"/>
    <property type="molecule type" value="Genomic_DNA"/>
</dbReference>
<dbReference type="GO" id="GO:0016787">
    <property type="term" value="F:hydrolase activity"/>
    <property type="evidence" value="ECO:0007669"/>
    <property type="project" value="UniProtKB-KW"/>
</dbReference>
<reference evidence="5" key="1">
    <citation type="submission" date="2020-06" db="EMBL/GenBank/DDBJ databases">
        <title>Draft genome sequences of strains closely related to Aspergillus parafelis and Aspergillus hiratsukae.</title>
        <authorList>
            <person name="Dos Santos R.A.C."/>
            <person name="Rivero-Menendez O."/>
            <person name="Steenwyk J.L."/>
            <person name="Mead M.E."/>
            <person name="Goldman G.H."/>
            <person name="Alastruey-Izquierdo A."/>
            <person name="Rokas A."/>
        </authorList>
    </citation>
    <scope>NUCLEOTIDE SEQUENCE</scope>
    <source>
        <strain evidence="5">CNM-CM5793</strain>
        <strain evidence="6">CNM-CM6106</strain>
    </source>
</reference>
<evidence type="ECO:0000313" key="7">
    <source>
        <dbReference type="Proteomes" id="UP000630445"/>
    </source>
</evidence>
<evidence type="ECO:0000259" key="4">
    <source>
        <dbReference type="Pfam" id="PF00135"/>
    </source>
</evidence>
<keyword evidence="2 3" id="KW-0378">Hydrolase</keyword>
<evidence type="ECO:0000256" key="3">
    <source>
        <dbReference type="RuleBase" id="RU361235"/>
    </source>
</evidence>
<protein>
    <recommendedName>
        <fullName evidence="3">Carboxylic ester hydrolase</fullName>
        <ecNumber evidence="3">3.1.1.-</ecNumber>
    </recommendedName>
</protein>
<dbReference type="PANTHER" id="PTHR43142">
    <property type="entry name" value="CARBOXYLIC ESTER HYDROLASE"/>
    <property type="match status" value="1"/>
</dbReference>
<dbReference type="Gene3D" id="3.40.50.1820">
    <property type="entry name" value="alpha/beta hydrolase"/>
    <property type="match status" value="1"/>
</dbReference>
<accession>A0A8H6P891</accession>
<dbReference type="InterPro" id="IPR029058">
    <property type="entry name" value="AB_hydrolase_fold"/>
</dbReference>
<dbReference type="InterPro" id="IPR019826">
    <property type="entry name" value="Carboxylesterase_B_AS"/>
</dbReference>
<dbReference type="SUPFAM" id="SSF53474">
    <property type="entry name" value="alpha/beta-Hydrolases"/>
    <property type="match status" value="1"/>
</dbReference>
<evidence type="ECO:0000256" key="1">
    <source>
        <dbReference type="ARBA" id="ARBA00005964"/>
    </source>
</evidence>
<evidence type="ECO:0000313" key="6">
    <source>
        <dbReference type="EMBL" id="KAF7160094.1"/>
    </source>
</evidence>
<gene>
    <name evidence="5" type="ORF">CNMCM5793_009133</name>
    <name evidence="6" type="ORF">CNMCM6106_007522</name>
</gene>
<dbReference type="OrthoDB" id="6846267at2759"/>
<dbReference type="PROSITE" id="PS00122">
    <property type="entry name" value="CARBOXYLESTERASE_B_1"/>
    <property type="match status" value="1"/>
</dbReference>
<dbReference type="Proteomes" id="UP000662466">
    <property type="component" value="Unassembled WGS sequence"/>
</dbReference>
<dbReference type="AlphaFoldDB" id="A0A8H6P891"/>
<dbReference type="EC" id="3.1.1.-" evidence="3"/>
<comment type="similarity">
    <text evidence="1 3">Belongs to the type-B carboxylesterase/lipase family.</text>
</comment>
<dbReference type="Pfam" id="PF00135">
    <property type="entry name" value="COesterase"/>
    <property type="match status" value="1"/>
</dbReference>
<evidence type="ECO:0000256" key="2">
    <source>
        <dbReference type="ARBA" id="ARBA00022801"/>
    </source>
</evidence>
<dbReference type="EMBL" id="JACBAD010002043">
    <property type="protein sequence ID" value="KAF7121661.1"/>
    <property type="molecule type" value="Genomic_DNA"/>
</dbReference>
<comment type="caution">
    <text evidence="5">The sequence shown here is derived from an EMBL/GenBank/DDBJ whole genome shotgun (WGS) entry which is preliminary data.</text>
</comment>
<evidence type="ECO:0000313" key="5">
    <source>
        <dbReference type="EMBL" id="KAF7121661.1"/>
    </source>
</evidence>
<keyword evidence="7" id="KW-1185">Reference proteome</keyword>
<dbReference type="PANTHER" id="PTHR43142:SF4">
    <property type="entry name" value="CARBOXYLIC ESTER HYDROLASE"/>
    <property type="match status" value="1"/>
</dbReference>
<dbReference type="Proteomes" id="UP000630445">
    <property type="component" value="Unassembled WGS sequence"/>
</dbReference>
<name>A0A8H6P891_9EURO</name>
<sequence>METIRHPYVKSLAHRGYVQGITVATKATNTPLCRFFGGIRYGLPPSQRWRRAQRLPSNYVYGTRDQPGQCGRLSGVCPQPPFMNLSFEDGWTEDCFQCNVWVPVAEPPTEGWPVFFFIHGGFLQFGTPNTFSAAALLGETDFSAIIVMPAYRLGVLGFLSSSEIEQDAASIGETVGNHGFWDQRLALEWTRDNIALFGGNPSQVTISGYSAGAYSVFYQLAYDLQLSPEQSLVKQACIWSNSPGVQPKNAAAAQVQFNQLLSALKISMSLSWTEKLSRLRSIPAKSLLDAATSIELHQFRPTSDGSFIDPSLFKSFDNGTFARKLAARNIRIMLGECRDERSLYATWHPPQSNTLQSLHSRLLADYPAHIADALIKIYCPHGQLPPGCANWHTDAFGLIYADMQVHKTQRELVHALAAGKGNAGHLLYRYRIEKRLQCADRTIPPSWGVTHATDQYLWFWGNGEALQAEEKPMVREAFIDPLTRFVRGDADAEIGWGTGDYRLVRTLRPDGSVQICEDGLWGEAMRVWRALREVEEPEPGEGATSAKL</sequence>